<protein>
    <submittedName>
        <fullName evidence="2">Uncharacterized protein</fullName>
    </submittedName>
</protein>
<dbReference type="Proteomes" id="UP000027982">
    <property type="component" value="Chromosome"/>
</dbReference>
<evidence type="ECO:0000313" key="2">
    <source>
        <dbReference type="EMBL" id="AIE86970.1"/>
    </source>
</evidence>
<accession>A0A068NW14</accession>
<dbReference type="KEGG" id="fgi:OP10G_3602"/>
<dbReference type="STRING" id="661478.OP10G_3602"/>
<dbReference type="AlphaFoldDB" id="A0A068NW14"/>
<evidence type="ECO:0000256" key="1">
    <source>
        <dbReference type="SAM" id="MobiDB-lite"/>
    </source>
</evidence>
<organism evidence="2 3">
    <name type="scientific">Fimbriimonas ginsengisoli Gsoil 348</name>
    <dbReference type="NCBI Taxonomy" id="661478"/>
    <lineage>
        <taxon>Bacteria</taxon>
        <taxon>Bacillati</taxon>
        <taxon>Armatimonadota</taxon>
        <taxon>Fimbriimonadia</taxon>
        <taxon>Fimbriimonadales</taxon>
        <taxon>Fimbriimonadaceae</taxon>
        <taxon>Fimbriimonas</taxon>
    </lineage>
</organism>
<feature type="region of interest" description="Disordered" evidence="1">
    <location>
        <begin position="20"/>
        <end position="41"/>
    </location>
</feature>
<reference evidence="2 3" key="1">
    <citation type="journal article" date="2014" name="PLoS ONE">
        <title>The first complete genome sequence of the class fimbriimonadia in the phylum armatimonadetes.</title>
        <authorList>
            <person name="Hu Z.Y."/>
            <person name="Wang Y.Z."/>
            <person name="Im W.T."/>
            <person name="Wang S.Y."/>
            <person name="Zhao G.P."/>
            <person name="Zheng H.J."/>
            <person name="Quan Z.X."/>
        </authorList>
    </citation>
    <scope>NUCLEOTIDE SEQUENCE [LARGE SCALE GENOMIC DNA]</scope>
    <source>
        <strain evidence="2">Gsoil 348</strain>
    </source>
</reference>
<sequence length="41" mass="4537">MYLVQRSACLRQPIVKEIARNPVPPHNLDAQKPNGRAPNSG</sequence>
<evidence type="ECO:0000313" key="3">
    <source>
        <dbReference type="Proteomes" id="UP000027982"/>
    </source>
</evidence>
<proteinExistence type="predicted"/>
<dbReference type="EMBL" id="CP007139">
    <property type="protein sequence ID" value="AIE86970.1"/>
    <property type="molecule type" value="Genomic_DNA"/>
</dbReference>
<dbReference type="HOGENOM" id="CLU_3270387_0_0_0"/>
<keyword evidence="3" id="KW-1185">Reference proteome</keyword>
<name>A0A068NW14_FIMGI</name>
<gene>
    <name evidence="2" type="ORF">OP10G_3602</name>
</gene>